<evidence type="ECO:0000256" key="1">
    <source>
        <dbReference type="SAM" id="MobiDB-lite"/>
    </source>
</evidence>
<evidence type="ECO:0000313" key="3">
    <source>
        <dbReference type="EMBL" id="GJN87465.1"/>
    </source>
</evidence>
<dbReference type="PROSITE" id="PS00028">
    <property type="entry name" value="ZINC_FINGER_C2H2_1"/>
    <property type="match status" value="1"/>
</dbReference>
<feature type="compositionally biased region" description="Polar residues" evidence="1">
    <location>
        <begin position="115"/>
        <end position="130"/>
    </location>
</feature>
<dbReference type="Proteomes" id="UP001342314">
    <property type="component" value="Unassembled WGS sequence"/>
</dbReference>
<reference evidence="3 4" key="1">
    <citation type="submission" date="2021-12" db="EMBL/GenBank/DDBJ databases">
        <title>High titer production of polyol ester of fatty acids by Rhodotorula paludigena BS15 towards product separation-free biomass refinery.</title>
        <authorList>
            <person name="Mano J."/>
            <person name="Ono H."/>
            <person name="Tanaka T."/>
            <person name="Naito K."/>
            <person name="Sushida H."/>
            <person name="Ike M."/>
            <person name="Tokuyasu K."/>
            <person name="Kitaoka M."/>
        </authorList>
    </citation>
    <scope>NUCLEOTIDE SEQUENCE [LARGE SCALE GENOMIC DNA]</scope>
    <source>
        <strain evidence="3 4">BS15</strain>
    </source>
</reference>
<sequence>MIPPRPLSVEVEKPLAVKCYSADVARAEGHFKGLPQAPRVKRKQSKPRTTTSAPKADANTTSPGEAHARTVLVALPAQGPPTLGPAPPAALPASGSCTPVSPLKPLLPPAIAQHGLSNDGPSASRPSESQIELRKVVAADCTPARGQGGGGSSAEGNKIEVCADDKGDKDPLGPNGSAKAGASSTVIKAPRDAQKPLLPSWVVSSRASQGRQLRDELERLLDGGSKPAIAEFQLRHGLAIRLRCSRPSCSHVSSSVEECHYHTREGHAGSTVSVYTCAFPGCYQQLDHDAKAWQHAGGHRAQLSHRSGGKQWPFFARCPECGMVLRASKDFLRHTVLAHDYYAEAGGAQPHDLVWILDGVTYGG</sequence>
<feature type="compositionally biased region" description="Pro residues" evidence="1">
    <location>
        <begin position="78"/>
        <end position="90"/>
    </location>
</feature>
<accession>A0AAV5GCT5</accession>
<feature type="region of interest" description="Disordered" evidence="1">
    <location>
        <begin position="104"/>
        <end position="190"/>
    </location>
</feature>
<feature type="compositionally biased region" description="Basic and acidic residues" evidence="1">
    <location>
        <begin position="157"/>
        <end position="171"/>
    </location>
</feature>
<dbReference type="EMBL" id="BQKY01000001">
    <property type="protein sequence ID" value="GJN87465.1"/>
    <property type="molecule type" value="Genomic_DNA"/>
</dbReference>
<dbReference type="InterPro" id="IPR013087">
    <property type="entry name" value="Znf_C2H2_type"/>
</dbReference>
<organism evidence="3 4">
    <name type="scientific">Rhodotorula paludigena</name>
    <dbReference type="NCBI Taxonomy" id="86838"/>
    <lineage>
        <taxon>Eukaryota</taxon>
        <taxon>Fungi</taxon>
        <taxon>Dikarya</taxon>
        <taxon>Basidiomycota</taxon>
        <taxon>Pucciniomycotina</taxon>
        <taxon>Microbotryomycetes</taxon>
        <taxon>Sporidiobolales</taxon>
        <taxon>Sporidiobolaceae</taxon>
        <taxon>Rhodotorula</taxon>
    </lineage>
</organism>
<evidence type="ECO:0000259" key="2">
    <source>
        <dbReference type="PROSITE" id="PS00028"/>
    </source>
</evidence>
<dbReference type="AlphaFoldDB" id="A0AAV5GCT5"/>
<feature type="domain" description="C2H2-type" evidence="2">
    <location>
        <begin position="318"/>
        <end position="339"/>
    </location>
</feature>
<feature type="region of interest" description="Disordered" evidence="1">
    <location>
        <begin position="29"/>
        <end position="65"/>
    </location>
</feature>
<name>A0AAV5GCT5_9BASI</name>
<evidence type="ECO:0000313" key="4">
    <source>
        <dbReference type="Proteomes" id="UP001342314"/>
    </source>
</evidence>
<gene>
    <name evidence="3" type="ORF">Rhopal_000414-T1</name>
</gene>
<protein>
    <recommendedName>
        <fullName evidence="2">C2H2-type domain-containing protein</fullName>
    </recommendedName>
</protein>
<proteinExistence type="predicted"/>
<feature type="region of interest" description="Disordered" evidence="1">
    <location>
        <begin position="77"/>
        <end position="96"/>
    </location>
</feature>
<comment type="caution">
    <text evidence="3">The sequence shown here is derived from an EMBL/GenBank/DDBJ whole genome shotgun (WGS) entry which is preliminary data.</text>
</comment>
<feature type="compositionally biased region" description="Polar residues" evidence="1">
    <location>
        <begin position="47"/>
        <end position="63"/>
    </location>
</feature>
<keyword evidence="4" id="KW-1185">Reference proteome</keyword>